<comment type="similarity">
    <text evidence="2">Belongs to the MnmG family.</text>
</comment>
<dbReference type="PANTHER" id="PTHR11806">
    <property type="entry name" value="GLUCOSE INHIBITED DIVISION PROTEIN A"/>
    <property type="match status" value="1"/>
</dbReference>
<dbReference type="Pfam" id="PF21680">
    <property type="entry name" value="GIDA_C_1st"/>
    <property type="match status" value="1"/>
</dbReference>
<dbReference type="Pfam" id="PF13932">
    <property type="entry name" value="SAM_GIDA_C"/>
    <property type="match status" value="1"/>
</dbReference>
<dbReference type="AlphaFoldDB" id="A9BL27"/>
<comment type="cofactor">
    <cofactor evidence="1">
        <name>FAD</name>
        <dbReference type="ChEBI" id="CHEBI:57692"/>
    </cofactor>
</comment>
<evidence type="ECO:0000256" key="2">
    <source>
        <dbReference type="ARBA" id="ARBA00007653"/>
    </source>
</evidence>
<dbReference type="GO" id="GO:0002098">
    <property type="term" value="P:tRNA wobble uridine modification"/>
    <property type="evidence" value="ECO:0007669"/>
    <property type="project" value="InterPro"/>
</dbReference>
<dbReference type="InterPro" id="IPR040131">
    <property type="entry name" value="MnmG_N"/>
</dbReference>
<evidence type="ECO:0000313" key="7">
    <source>
        <dbReference type="Proteomes" id="UP000243127"/>
    </source>
</evidence>
<dbReference type="InterPro" id="IPR004416">
    <property type="entry name" value="MnmG"/>
</dbReference>
<keyword evidence="3" id="KW-0285">Flavoprotein</keyword>
<feature type="domain" description="tRNA uridine 5-carboxymethylaminomethyl modification enzyme C-terminal subdomain" evidence="5">
    <location>
        <begin position="578"/>
        <end position="649"/>
    </location>
</feature>
<proteinExistence type="inferred from homology"/>
<dbReference type="Pfam" id="PF01134">
    <property type="entry name" value="GIDA"/>
    <property type="match status" value="1"/>
</dbReference>
<dbReference type="FunFam" id="3.50.50.60:FF:000002">
    <property type="entry name" value="tRNA uridine 5-carboxymethylaminomethyl modification enzyme MnmG"/>
    <property type="match status" value="1"/>
</dbReference>
<dbReference type="PROSITE" id="PS01280">
    <property type="entry name" value="GIDA_1"/>
    <property type="match status" value="1"/>
</dbReference>
<dbReference type="InterPro" id="IPR036188">
    <property type="entry name" value="FAD/NAD-bd_sf"/>
</dbReference>
<accession>A9BL27</accession>
<dbReference type="GO" id="GO:0005737">
    <property type="term" value="C:cytoplasm"/>
    <property type="evidence" value="ECO:0007669"/>
    <property type="project" value="UniProtKB-ARBA"/>
</dbReference>
<dbReference type="Gene3D" id="3.50.50.60">
    <property type="entry name" value="FAD/NAD(P)-binding domain"/>
    <property type="match status" value="2"/>
</dbReference>
<name>A9BL27_HEMAN</name>
<reference evidence="6 7" key="1">
    <citation type="journal article" date="2007" name="Proc. Natl. Acad. Sci. U.S.A.">
        <title>Nucleomorph genome of Hemiselmis andersenii reveals complete intron loss and compaction as a driver of protein structure and function.</title>
        <authorList>
            <person name="Lane C.E."/>
            <person name="van den Heuvel K."/>
            <person name="Kozera C."/>
            <person name="Curtis B.A."/>
            <person name="Parsons B.J."/>
            <person name="Bowman S."/>
            <person name="Archibald J.M."/>
        </authorList>
    </citation>
    <scope>NUCLEOTIDE SEQUENCE [LARGE SCALE GENOMIC DNA]</scope>
    <source>
        <strain evidence="6 7">CCMP644</strain>
    </source>
</reference>
<evidence type="ECO:0000256" key="3">
    <source>
        <dbReference type="ARBA" id="ARBA00022630"/>
    </source>
</evidence>
<dbReference type="GeneID" id="5739473"/>
<dbReference type="GO" id="GO:0030488">
    <property type="term" value="P:tRNA methylation"/>
    <property type="evidence" value="ECO:0007669"/>
    <property type="project" value="TreeGrafter"/>
</dbReference>
<dbReference type="InterPro" id="IPR002218">
    <property type="entry name" value="MnmG-rel"/>
</dbReference>
<dbReference type="Proteomes" id="UP000243127">
    <property type="component" value="Nucleomorph 3"/>
</dbReference>
<evidence type="ECO:0000313" key="6">
    <source>
        <dbReference type="EMBL" id="ABW98210.1"/>
    </source>
</evidence>
<dbReference type="InterPro" id="IPR047001">
    <property type="entry name" value="MnmG_C_subdom"/>
</dbReference>
<keyword evidence="4" id="KW-0274">FAD</keyword>
<dbReference type="GO" id="GO:0050660">
    <property type="term" value="F:flavin adenine dinucleotide binding"/>
    <property type="evidence" value="ECO:0007669"/>
    <property type="project" value="InterPro"/>
</dbReference>
<dbReference type="InterPro" id="IPR044920">
    <property type="entry name" value="MnmG_C_subdom_sf"/>
</dbReference>
<keyword evidence="6" id="KW-0542">Nucleomorph</keyword>
<dbReference type="EMBL" id="CP000883">
    <property type="protein sequence ID" value="ABW98210.1"/>
    <property type="molecule type" value="Genomic_DNA"/>
</dbReference>
<dbReference type="SMART" id="SM01228">
    <property type="entry name" value="GIDA_assoc_3"/>
    <property type="match status" value="1"/>
</dbReference>
<geneLocation type="nucleomorph" evidence="6"/>
<sequence>MGLNFLQITKFDFFFKKKPKGLSFKKNYKTALKMSNKPYYDVVVIGGGHAGIESALASAKRGAFTLLITLNLDKIGWQPCNPSIGGPAKSTLVHEIDALGGGMGKIADRTFLHKRILNKSKGPAVWALRVQTDKKEYSEENKKMLDNYPNLTIQEGMVSDILISKSFKLKGIKTYFGGIIRCKTAIVTTGTFLGGTIWIGSKKISAGRAGEMASIGLTQTLRNLEFKTSRLKTGTPPRIDSRHINLEKIEKQKSDETENWFSFDRMEWNSRKTMDCFLTHTTSRTFALIRKNLHLSPKYGGFMKSTGPRYCPSIEDKIVRFFDKKEHQIFLEPEGRILNEIYVQGISTGLPENLQIEIIKTIPGLENSKMVRPAYSVDYDYIFASQLDKNLMSKVEGLFFAGQICGTTGYEEAGAQGILAGLNASLFCEKKNMICLSREGSFIGNLIDDLCTKQLKEPYRVLTSRSEFRLLLRSDNADFRLTPLGRKYGLVNDRKWKKFKNKIQRIENESRRLNKTFIKVNSKILKILESEIGNIVKKESSLAKLIGRPNFDFFQLNNLDLQNTSLNYEEIQRLEIEIKYLNYIERQELQIKNVDRIMNTQIKKNINFMKITQLSKEGREKLTKRRPVDLREALKIGGISASDIQTLFLFTRQ</sequence>
<protein>
    <submittedName>
        <fullName evidence="6">GidA</fullName>
    </submittedName>
</protein>
<dbReference type="Gene3D" id="1.10.150.570">
    <property type="entry name" value="GidA associated domain, C-terminal subdomain"/>
    <property type="match status" value="1"/>
</dbReference>
<evidence type="ECO:0000259" key="5">
    <source>
        <dbReference type="SMART" id="SM01228"/>
    </source>
</evidence>
<dbReference type="NCBIfam" id="TIGR00136">
    <property type="entry name" value="mnmG_gidA"/>
    <property type="match status" value="1"/>
</dbReference>
<dbReference type="InterPro" id="IPR026904">
    <property type="entry name" value="MnmG_C"/>
</dbReference>
<evidence type="ECO:0000256" key="4">
    <source>
        <dbReference type="ARBA" id="ARBA00022827"/>
    </source>
</evidence>
<dbReference type="Gene3D" id="1.10.10.1800">
    <property type="entry name" value="tRNA uridine 5-carboxymethylaminomethyl modification enzyme MnmG/GidA"/>
    <property type="match status" value="1"/>
</dbReference>
<organism evidence="6 7">
    <name type="scientific">Hemiselmis andersenii</name>
    <name type="common">Cryptophyte alga</name>
    <dbReference type="NCBI Taxonomy" id="464988"/>
    <lineage>
        <taxon>Eukaryota</taxon>
        <taxon>Cryptophyceae</taxon>
        <taxon>Cryptomonadales</taxon>
        <taxon>Hemiselmidaceae</taxon>
        <taxon>Hemiselmis</taxon>
    </lineage>
</organism>
<dbReference type="SUPFAM" id="SSF51905">
    <property type="entry name" value="FAD/NAD(P)-binding domain"/>
    <property type="match status" value="1"/>
</dbReference>
<evidence type="ECO:0000256" key="1">
    <source>
        <dbReference type="ARBA" id="ARBA00001974"/>
    </source>
</evidence>
<dbReference type="InterPro" id="IPR020595">
    <property type="entry name" value="MnmG-rel_CS"/>
</dbReference>
<gene>
    <name evidence="6" type="ORF">HAN_3g400</name>
</gene>
<dbReference type="HAMAP" id="MF_00129">
    <property type="entry name" value="MnmG_GidA"/>
    <property type="match status" value="1"/>
</dbReference>
<dbReference type="RefSeq" id="XP_001712535.1">
    <property type="nucleotide sequence ID" value="XM_001712483.1"/>
</dbReference>
<dbReference type="PANTHER" id="PTHR11806:SF0">
    <property type="entry name" value="PROTEIN MTO1 HOMOLOG, MITOCHONDRIAL"/>
    <property type="match status" value="1"/>
</dbReference>
<dbReference type="InterPro" id="IPR049312">
    <property type="entry name" value="GIDA_C_N"/>
</dbReference>